<dbReference type="SUPFAM" id="SSF56300">
    <property type="entry name" value="Metallo-dependent phosphatases"/>
    <property type="match status" value="1"/>
</dbReference>
<proteinExistence type="predicted"/>
<dbReference type="InterPro" id="IPR029052">
    <property type="entry name" value="Metallo-depent_PP-like"/>
</dbReference>
<dbReference type="Pfam" id="PF00149">
    <property type="entry name" value="Metallophos"/>
    <property type="match status" value="1"/>
</dbReference>
<gene>
    <name evidence="3" type="ORF">IWQ62_002771</name>
</gene>
<dbReference type="CDD" id="cd00838">
    <property type="entry name" value="MPP_superfamily"/>
    <property type="match status" value="1"/>
</dbReference>
<feature type="compositionally biased region" description="Polar residues" evidence="1">
    <location>
        <begin position="73"/>
        <end position="82"/>
    </location>
</feature>
<feature type="region of interest" description="Disordered" evidence="1">
    <location>
        <begin position="63"/>
        <end position="82"/>
    </location>
</feature>
<sequence length="321" mass="35455">MATSRPSSEFRFAVITDLHCAWHYLEAFITWVKQTDHPRVDAVFVAGDMLNVSHEPNNQHLAHLTGATMDPPTKSSELPTDSTADTQDYVQLLQKLDTLGIPVYVIPGNHDLWGAYNHDSPIWKNASYPNVHYAHGEVSQLTPPDLWLAGLGGSTPVILKHRPAETVWDGFPYNESSLAADLAFVQSRLECTQTGVDRSTASVVWLTHVGPSDCDTSCVNRDSRLAPSNEEEFGSQALRTHLVTLDQHPWLTNALLVHGHAHGAWGLAHLGPLRVLNPGALRDGRFAVVTLRRPLLESESSTWQIHSCLFQCLDAEPCPTK</sequence>
<dbReference type="GO" id="GO:0016787">
    <property type="term" value="F:hydrolase activity"/>
    <property type="evidence" value="ECO:0007669"/>
    <property type="project" value="InterPro"/>
</dbReference>
<accession>A0A9W8AW28</accession>
<dbReference type="InterPro" id="IPR004843">
    <property type="entry name" value="Calcineurin-like_PHP"/>
</dbReference>
<dbReference type="OrthoDB" id="2412157at2759"/>
<dbReference type="PANTHER" id="PTHR37523:SF1">
    <property type="entry name" value="CALCINEURIN-LIKE PHOSPHOESTERASE DOMAIN-CONTAINING PROTEIN"/>
    <property type="match status" value="1"/>
</dbReference>
<evidence type="ECO:0000259" key="2">
    <source>
        <dbReference type="Pfam" id="PF00149"/>
    </source>
</evidence>
<dbReference type="EMBL" id="JANBPY010000639">
    <property type="protein sequence ID" value="KAJ1965011.1"/>
    <property type="molecule type" value="Genomic_DNA"/>
</dbReference>
<name>A0A9W8AW28_9FUNG</name>
<dbReference type="AlphaFoldDB" id="A0A9W8AW28"/>
<organism evidence="3 4">
    <name type="scientific">Dispira parvispora</name>
    <dbReference type="NCBI Taxonomy" id="1520584"/>
    <lineage>
        <taxon>Eukaryota</taxon>
        <taxon>Fungi</taxon>
        <taxon>Fungi incertae sedis</taxon>
        <taxon>Zoopagomycota</taxon>
        <taxon>Kickxellomycotina</taxon>
        <taxon>Dimargaritomycetes</taxon>
        <taxon>Dimargaritales</taxon>
        <taxon>Dimargaritaceae</taxon>
        <taxon>Dispira</taxon>
    </lineage>
</organism>
<evidence type="ECO:0000256" key="1">
    <source>
        <dbReference type="SAM" id="MobiDB-lite"/>
    </source>
</evidence>
<feature type="domain" description="Calcineurin-like phosphoesterase" evidence="2">
    <location>
        <begin position="10"/>
        <end position="164"/>
    </location>
</feature>
<protein>
    <recommendedName>
        <fullName evidence="2">Calcineurin-like phosphoesterase domain-containing protein</fullName>
    </recommendedName>
</protein>
<dbReference type="Gene3D" id="3.60.21.10">
    <property type="match status" value="1"/>
</dbReference>
<evidence type="ECO:0000313" key="3">
    <source>
        <dbReference type="EMBL" id="KAJ1965011.1"/>
    </source>
</evidence>
<dbReference type="Proteomes" id="UP001150925">
    <property type="component" value="Unassembled WGS sequence"/>
</dbReference>
<evidence type="ECO:0000313" key="4">
    <source>
        <dbReference type="Proteomes" id="UP001150925"/>
    </source>
</evidence>
<reference evidence="3" key="1">
    <citation type="submission" date="2022-07" db="EMBL/GenBank/DDBJ databases">
        <title>Phylogenomic reconstructions and comparative analyses of Kickxellomycotina fungi.</title>
        <authorList>
            <person name="Reynolds N.K."/>
            <person name="Stajich J.E."/>
            <person name="Barry K."/>
            <person name="Grigoriev I.V."/>
            <person name="Crous P."/>
            <person name="Smith M.E."/>
        </authorList>
    </citation>
    <scope>NUCLEOTIDE SEQUENCE</scope>
    <source>
        <strain evidence="3">RSA 1196</strain>
    </source>
</reference>
<comment type="caution">
    <text evidence="3">The sequence shown here is derived from an EMBL/GenBank/DDBJ whole genome shotgun (WGS) entry which is preliminary data.</text>
</comment>
<keyword evidence="4" id="KW-1185">Reference proteome</keyword>
<dbReference type="PANTHER" id="PTHR37523">
    <property type="entry name" value="METALLOPHOSPHOESTERASE"/>
    <property type="match status" value="1"/>
</dbReference>